<gene>
    <name evidence="2" type="ORF">MELLADRAFT_84436</name>
</gene>
<name>F4RFR3_MELLP</name>
<dbReference type="KEGG" id="mlr:MELLADRAFT_84436"/>
<dbReference type="RefSeq" id="XP_007407860.1">
    <property type="nucleotide sequence ID" value="XM_007407798.1"/>
</dbReference>
<organism evidence="3">
    <name type="scientific">Melampsora larici-populina (strain 98AG31 / pathotype 3-4-7)</name>
    <name type="common">Poplar leaf rust fungus</name>
    <dbReference type="NCBI Taxonomy" id="747676"/>
    <lineage>
        <taxon>Eukaryota</taxon>
        <taxon>Fungi</taxon>
        <taxon>Dikarya</taxon>
        <taxon>Basidiomycota</taxon>
        <taxon>Pucciniomycotina</taxon>
        <taxon>Pucciniomycetes</taxon>
        <taxon>Pucciniales</taxon>
        <taxon>Melampsoraceae</taxon>
        <taxon>Melampsora</taxon>
    </lineage>
</organism>
<proteinExistence type="predicted"/>
<keyword evidence="3" id="KW-1185">Reference proteome</keyword>
<dbReference type="GeneID" id="18933477"/>
<reference evidence="3" key="1">
    <citation type="journal article" date="2011" name="Proc. Natl. Acad. Sci. U.S.A.">
        <title>Obligate biotrophy features unraveled by the genomic analysis of rust fungi.</title>
        <authorList>
            <person name="Duplessis S."/>
            <person name="Cuomo C.A."/>
            <person name="Lin Y.-C."/>
            <person name="Aerts A."/>
            <person name="Tisserant E."/>
            <person name="Veneault-Fourrey C."/>
            <person name="Joly D.L."/>
            <person name="Hacquard S."/>
            <person name="Amselem J."/>
            <person name="Cantarel B.L."/>
            <person name="Chiu R."/>
            <person name="Coutinho P.M."/>
            <person name="Feau N."/>
            <person name="Field M."/>
            <person name="Frey P."/>
            <person name="Gelhaye E."/>
            <person name="Goldberg J."/>
            <person name="Grabherr M.G."/>
            <person name="Kodira C.D."/>
            <person name="Kohler A."/>
            <person name="Kuees U."/>
            <person name="Lindquist E.A."/>
            <person name="Lucas S.M."/>
            <person name="Mago R."/>
            <person name="Mauceli E."/>
            <person name="Morin E."/>
            <person name="Murat C."/>
            <person name="Pangilinan J.L."/>
            <person name="Park R."/>
            <person name="Pearson M."/>
            <person name="Quesneville H."/>
            <person name="Rouhier N."/>
            <person name="Sakthikumar S."/>
            <person name="Salamov A.A."/>
            <person name="Schmutz J."/>
            <person name="Selles B."/>
            <person name="Shapiro H."/>
            <person name="Tanguay P."/>
            <person name="Tuskan G.A."/>
            <person name="Henrissat B."/>
            <person name="Van de Peer Y."/>
            <person name="Rouze P."/>
            <person name="Ellis J.G."/>
            <person name="Dodds P.N."/>
            <person name="Schein J.E."/>
            <person name="Zhong S."/>
            <person name="Hamelin R.C."/>
            <person name="Grigoriev I.V."/>
            <person name="Szabo L.J."/>
            <person name="Martin F."/>
        </authorList>
    </citation>
    <scope>NUCLEOTIDE SEQUENCE [LARGE SCALE GENOMIC DNA]</scope>
    <source>
        <strain evidence="3">98AG31 / pathotype 3-4-7</strain>
    </source>
</reference>
<accession>F4RFR3</accession>
<evidence type="ECO:0000313" key="3">
    <source>
        <dbReference type="Proteomes" id="UP000001072"/>
    </source>
</evidence>
<feature type="region of interest" description="Disordered" evidence="1">
    <location>
        <begin position="200"/>
        <end position="221"/>
    </location>
</feature>
<dbReference type="AlphaFoldDB" id="F4RFR3"/>
<protein>
    <submittedName>
        <fullName evidence="2">Uncharacterized protein</fullName>
    </submittedName>
</protein>
<evidence type="ECO:0000313" key="2">
    <source>
        <dbReference type="EMBL" id="EGG08886.1"/>
    </source>
</evidence>
<dbReference type="VEuPathDB" id="FungiDB:MELLADRAFT_84436"/>
<evidence type="ECO:0000256" key="1">
    <source>
        <dbReference type="SAM" id="MobiDB-lite"/>
    </source>
</evidence>
<dbReference type="OrthoDB" id="10434726at2759"/>
<sequence length="221" mass="24626">MNFSYYLLACSTYAATESTSAAPGWCREFTSHEEMALYVNKKSNFSTVFAARAQGLSVSEVVAQTIGGNVMLTTEKARKMDPGDKVKSDLAALLRSVFSKLTGKEQGFPRGPDPESKLLDTYNIKIIQLPGSSLPKEVLKLGFNGMNSRRSLWLSDVQANLFRMKKAGPESPEEPHDLNTDTDAQVIMTQDNNIDDYTMESLEEEEEEEEEWNGFGDLDDE</sequence>
<dbReference type="InParanoid" id="F4RFR3"/>
<dbReference type="EMBL" id="GL883099">
    <property type="protein sequence ID" value="EGG08886.1"/>
    <property type="molecule type" value="Genomic_DNA"/>
</dbReference>
<dbReference type="Proteomes" id="UP000001072">
    <property type="component" value="Unassembled WGS sequence"/>
</dbReference>
<dbReference type="HOGENOM" id="CLU_1283494_0_0_1"/>